<gene>
    <name evidence="2" type="ORF">M409DRAFT_31209</name>
</gene>
<dbReference type="AlphaFoldDB" id="A0A6A6BW76"/>
<evidence type="ECO:0000313" key="3">
    <source>
        <dbReference type="Proteomes" id="UP000799537"/>
    </source>
</evidence>
<dbReference type="Proteomes" id="UP000799537">
    <property type="component" value="Unassembled WGS sequence"/>
</dbReference>
<reference evidence="2" key="1">
    <citation type="journal article" date="2020" name="Stud. Mycol.">
        <title>101 Dothideomycetes genomes: a test case for predicting lifestyles and emergence of pathogens.</title>
        <authorList>
            <person name="Haridas S."/>
            <person name="Albert R."/>
            <person name="Binder M."/>
            <person name="Bloem J."/>
            <person name="Labutti K."/>
            <person name="Salamov A."/>
            <person name="Andreopoulos B."/>
            <person name="Baker S."/>
            <person name="Barry K."/>
            <person name="Bills G."/>
            <person name="Bluhm B."/>
            <person name="Cannon C."/>
            <person name="Castanera R."/>
            <person name="Culley D."/>
            <person name="Daum C."/>
            <person name="Ezra D."/>
            <person name="Gonzalez J."/>
            <person name="Henrissat B."/>
            <person name="Kuo A."/>
            <person name="Liang C."/>
            <person name="Lipzen A."/>
            <person name="Lutzoni F."/>
            <person name="Magnuson J."/>
            <person name="Mondo S."/>
            <person name="Nolan M."/>
            <person name="Ohm R."/>
            <person name="Pangilinan J."/>
            <person name="Park H.-J."/>
            <person name="Ramirez L."/>
            <person name="Alfaro M."/>
            <person name="Sun H."/>
            <person name="Tritt A."/>
            <person name="Yoshinaga Y."/>
            <person name="Zwiers L.-H."/>
            <person name="Turgeon B."/>
            <person name="Goodwin S."/>
            <person name="Spatafora J."/>
            <person name="Crous P."/>
            <person name="Grigoriev I."/>
        </authorList>
    </citation>
    <scope>NUCLEOTIDE SEQUENCE</scope>
    <source>
        <strain evidence="2">ATCC 36951</strain>
    </source>
</reference>
<dbReference type="GeneID" id="54563492"/>
<sequence>MSAGLPLRKLQLNTSTPGHAKCGPALITSTKPTATRAYTFGEGVAGAPAERASDN</sequence>
<dbReference type="EMBL" id="ML993763">
    <property type="protein sequence ID" value="KAF2158288.1"/>
    <property type="molecule type" value="Genomic_DNA"/>
</dbReference>
<evidence type="ECO:0000313" key="2">
    <source>
        <dbReference type="EMBL" id="KAF2158288.1"/>
    </source>
</evidence>
<name>A0A6A6BW76_ZASCE</name>
<feature type="region of interest" description="Disordered" evidence="1">
    <location>
        <begin position="1"/>
        <end position="26"/>
    </location>
</feature>
<accession>A0A6A6BW76</accession>
<keyword evidence="3" id="KW-1185">Reference proteome</keyword>
<evidence type="ECO:0000256" key="1">
    <source>
        <dbReference type="SAM" id="MobiDB-lite"/>
    </source>
</evidence>
<organism evidence="2 3">
    <name type="scientific">Zasmidium cellare ATCC 36951</name>
    <dbReference type="NCBI Taxonomy" id="1080233"/>
    <lineage>
        <taxon>Eukaryota</taxon>
        <taxon>Fungi</taxon>
        <taxon>Dikarya</taxon>
        <taxon>Ascomycota</taxon>
        <taxon>Pezizomycotina</taxon>
        <taxon>Dothideomycetes</taxon>
        <taxon>Dothideomycetidae</taxon>
        <taxon>Mycosphaerellales</taxon>
        <taxon>Mycosphaerellaceae</taxon>
        <taxon>Zasmidium</taxon>
    </lineage>
</organism>
<proteinExistence type="predicted"/>
<dbReference type="RefSeq" id="XP_033659177.1">
    <property type="nucleotide sequence ID" value="XM_033810220.1"/>
</dbReference>
<protein>
    <submittedName>
        <fullName evidence="2">Uncharacterized protein</fullName>
    </submittedName>
</protein>